<proteinExistence type="predicted"/>
<evidence type="ECO:0000256" key="5">
    <source>
        <dbReference type="ARBA" id="ARBA00022741"/>
    </source>
</evidence>
<evidence type="ECO:0000256" key="9">
    <source>
        <dbReference type="ARBA" id="ARBA00023136"/>
    </source>
</evidence>
<dbReference type="PROSITE" id="PS50929">
    <property type="entry name" value="ABC_TM1F"/>
    <property type="match status" value="1"/>
</dbReference>
<dbReference type="RefSeq" id="WP_058967189.1">
    <property type="nucleotide sequence ID" value="NZ_CABKVM010000019.1"/>
</dbReference>
<dbReference type="SUPFAM" id="SSF90123">
    <property type="entry name" value="ABC transporter transmembrane region"/>
    <property type="match status" value="1"/>
</dbReference>
<feature type="transmembrane region" description="Helical" evidence="10">
    <location>
        <begin position="56"/>
        <end position="74"/>
    </location>
</feature>
<name>A0A4R1QQ48_9FIRM</name>
<evidence type="ECO:0000256" key="1">
    <source>
        <dbReference type="ARBA" id="ARBA00004651"/>
    </source>
</evidence>
<evidence type="ECO:0000259" key="11">
    <source>
        <dbReference type="PROSITE" id="PS50893"/>
    </source>
</evidence>
<dbReference type="PROSITE" id="PS50893">
    <property type="entry name" value="ABC_TRANSPORTER_2"/>
    <property type="match status" value="1"/>
</dbReference>
<dbReference type="InterPro" id="IPR017871">
    <property type="entry name" value="ABC_transporter-like_CS"/>
</dbReference>
<gene>
    <name evidence="13" type="ORF">EDD77_11619</name>
</gene>
<dbReference type="InterPro" id="IPR003439">
    <property type="entry name" value="ABC_transporter-like_ATP-bd"/>
</dbReference>
<reference evidence="13 14" key="1">
    <citation type="submission" date="2019-03" db="EMBL/GenBank/DDBJ databases">
        <title>Genomic Encyclopedia of Type Strains, Phase IV (KMG-IV): sequencing the most valuable type-strain genomes for metagenomic binning, comparative biology and taxonomic classification.</title>
        <authorList>
            <person name="Goeker M."/>
        </authorList>
    </citation>
    <scope>NUCLEOTIDE SEQUENCE [LARGE SCALE GENOMIC DNA]</scope>
    <source>
        <strain evidence="13 14">DSM 100451</strain>
    </source>
</reference>
<dbReference type="InterPro" id="IPR039421">
    <property type="entry name" value="Type_1_exporter"/>
</dbReference>
<feature type="transmembrane region" description="Helical" evidence="10">
    <location>
        <begin position="135"/>
        <end position="157"/>
    </location>
</feature>
<dbReference type="GeneID" id="97380422"/>
<evidence type="ECO:0000256" key="10">
    <source>
        <dbReference type="SAM" id="Phobius"/>
    </source>
</evidence>
<dbReference type="GO" id="GO:0008234">
    <property type="term" value="F:cysteine-type peptidase activity"/>
    <property type="evidence" value="ECO:0007669"/>
    <property type="project" value="UniProtKB-KW"/>
</dbReference>
<dbReference type="PANTHER" id="PTHR43394">
    <property type="entry name" value="ATP-DEPENDENT PERMEASE MDL1, MITOCHONDRIAL"/>
    <property type="match status" value="1"/>
</dbReference>
<comment type="subcellular location">
    <subcellularLocation>
        <location evidence="1">Cell membrane</location>
        <topology evidence="1">Multi-pass membrane protein</topology>
    </subcellularLocation>
</comment>
<feature type="transmembrane region" description="Helical" evidence="10">
    <location>
        <begin position="245"/>
        <end position="270"/>
    </location>
</feature>
<keyword evidence="4 10" id="KW-0812">Transmembrane</keyword>
<feature type="transmembrane region" description="Helical" evidence="10">
    <location>
        <begin position="282"/>
        <end position="302"/>
    </location>
</feature>
<accession>A0A4R1QQ48</accession>
<dbReference type="NCBIfam" id="TIGR02868">
    <property type="entry name" value="CydC"/>
    <property type="match status" value="1"/>
</dbReference>
<keyword evidence="3" id="KW-1003">Cell membrane</keyword>
<feature type="transmembrane region" description="Helical" evidence="10">
    <location>
        <begin position="163"/>
        <end position="186"/>
    </location>
</feature>
<dbReference type="SUPFAM" id="SSF52540">
    <property type="entry name" value="P-loop containing nucleoside triphosphate hydrolases"/>
    <property type="match status" value="1"/>
</dbReference>
<evidence type="ECO:0000313" key="14">
    <source>
        <dbReference type="Proteomes" id="UP000295184"/>
    </source>
</evidence>
<feature type="transmembrane region" description="Helical" evidence="10">
    <location>
        <begin position="20"/>
        <end position="50"/>
    </location>
</feature>
<dbReference type="InterPro" id="IPR027417">
    <property type="entry name" value="P-loop_NTPase"/>
</dbReference>
<dbReference type="GO" id="GO:0045454">
    <property type="term" value="P:cell redox homeostasis"/>
    <property type="evidence" value="ECO:0007669"/>
    <property type="project" value="InterPro"/>
</dbReference>
<dbReference type="FunFam" id="3.40.50.300:FF:000299">
    <property type="entry name" value="ABC transporter ATP-binding protein/permease"/>
    <property type="match status" value="1"/>
</dbReference>
<keyword evidence="5" id="KW-0547">Nucleotide-binding</keyword>
<evidence type="ECO:0000256" key="4">
    <source>
        <dbReference type="ARBA" id="ARBA00022692"/>
    </source>
</evidence>
<dbReference type="EMBL" id="SLUM01000016">
    <property type="protein sequence ID" value="TCL55507.1"/>
    <property type="molecule type" value="Genomic_DNA"/>
</dbReference>
<dbReference type="GO" id="GO:0005524">
    <property type="term" value="F:ATP binding"/>
    <property type="evidence" value="ECO:0007669"/>
    <property type="project" value="UniProtKB-KW"/>
</dbReference>
<keyword evidence="6" id="KW-0378">Hydrolase</keyword>
<dbReference type="GO" id="GO:0015421">
    <property type="term" value="F:ABC-type oligopeptide transporter activity"/>
    <property type="evidence" value="ECO:0007669"/>
    <property type="project" value="TreeGrafter"/>
</dbReference>
<protein>
    <submittedName>
        <fullName evidence="13">ATP-binding cassette subfamily C protein</fullName>
    </submittedName>
</protein>
<evidence type="ECO:0000256" key="8">
    <source>
        <dbReference type="ARBA" id="ARBA00022989"/>
    </source>
</evidence>
<dbReference type="InterPro" id="IPR003593">
    <property type="entry name" value="AAA+_ATPase"/>
</dbReference>
<organism evidence="13 14">
    <name type="scientific">Allofournierella massiliensis</name>
    <dbReference type="NCBI Taxonomy" id="1650663"/>
    <lineage>
        <taxon>Bacteria</taxon>
        <taxon>Bacillati</taxon>
        <taxon>Bacillota</taxon>
        <taxon>Clostridia</taxon>
        <taxon>Eubacteriales</taxon>
        <taxon>Oscillospiraceae</taxon>
        <taxon>Allofournierella</taxon>
    </lineage>
</organism>
<comment type="caution">
    <text evidence="13">The sequence shown here is derived from an EMBL/GenBank/DDBJ whole genome shotgun (WGS) entry which is preliminary data.</text>
</comment>
<dbReference type="GO" id="GO:0005886">
    <property type="term" value="C:plasma membrane"/>
    <property type="evidence" value="ECO:0007669"/>
    <property type="project" value="UniProtKB-SubCell"/>
</dbReference>
<evidence type="ECO:0000256" key="3">
    <source>
        <dbReference type="ARBA" id="ARBA00022475"/>
    </source>
</evidence>
<keyword evidence="7 13" id="KW-0067">ATP-binding</keyword>
<dbReference type="Gene3D" id="3.40.50.300">
    <property type="entry name" value="P-loop containing nucleotide triphosphate hydrolases"/>
    <property type="match status" value="1"/>
</dbReference>
<dbReference type="SMART" id="SM00382">
    <property type="entry name" value="AAA"/>
    <property type="match status" value="1"/>
</dbReference>
<evidence type="ECO:0000259" key="12">
    <source>
        <dbReference type="PROSITE" id="PS50929"/>
    </source>
</evidence>
<sequence length="552" mass="59039">MKKRSDLAVMLRLVGLVKPLMGFMTLAIAMGVAGFLCAQFIPIFGGLAIVKALGGAGLPALGVLFACMGVFALARGVLRYAEQACNHYIAFKLLALIRDKVFGALRRLAPAKLDGRDKGDLIAVITSDIELLEVFYAHTLSPIAIAAIMSVIMTVFIGSYHWLLGLVAALGFFAVGVVVPVLAARFGGSRGLEYRTQAGALSAFVLDSLRGLGELLQYDAGQRRLDELDERTGSLLATEKKMKTALGTATACTGALIWLFSLAMLAAGSLLYTNGLVGFDGVLIPLIAILSSFGPVVALANLGSTLQQTFAAANRVLDILDEEPVVAENTTGRTIPFTGAACDNVSFTYEAEPILKNVSLTLPENKIIGITGRSGSGKSTLLKLLMRFWDVGDGAVAISGENVKNIRTASLRNLQSYVTQETYLFHDSIEENVKLAKPDATHEEVVEACKKASVHDFIMSLPNGYDTNVGELGDTLSGGERQRLGIARAFLHDAPLILLDEPTSNLDSLNEAVILQSLHRQRKGKTVVLVSHRASTMRIADTTYSVEHGRLS</sequence>
<keyword evidence="6" id="KW-0645">Protease</keyword>
<dbReference type="InterPro" id="IPR036640">
    <property type="entry name" value="ABC1_TM_sf"/>
</dbReference>
<dbReference type="Proteomes" id="UP000295184">
    <property type="component" value="Unassembled WGS sequence"/>
</dbReference>
<dbReference type="Pfam" id="PF00664">
    <property type="entry name" value="ABC_membrane"/>
    <property type="match status" value="1"/>
</dbReference>
<dbReference type="Gene3D" id="1.20.1560.10">
    <property type="entry name" value="ABC transporter type 1, transmembrane domain"/>
    <property type="match status" value="1"/>
</dbReference>
<keyword evidence="9 10" id="KW-0472">Membrane</keyword>
<evidence type="ECO:0000256" key="7">
    <source>
        <dbReference type="ARBA" id="ARBA00022840"/>
    </source>
</evidence>
<keyword evidence="6" id="KW-0788">Thiol protease</keyword>
<dbReference type="InterPro" id="IPR014223">
    <property type="entry name" value="ABC_CydC/D"/>
</dbReference>
<keyword evidence="2" id="KW-0813">Transport</keyword>
<keyword evidence="8 10" id="KW-1133">Transmembrane helix</keyword>
<evidence type="ECO:0000256" key="2">
    <source>
        <dbReference type="ARBA" id="ARBA00022448"/>
    </source>
</evidence>
<dbReference type="PANTHER" id="PTHR43394:SF1">
    <property type="entry name" value="ATP-BINDING CASSETTE SUB-FAMILY B MEMBER 10, MITOCHONDRIAL"/>
    <property type="match status" value="1"/>
</dbReference>
<evidence type="ECO:0000256" key="6">
    <source>
        <dbReference type="ARBA" id="ARBA00022807"/>
    </source>
</evidence>
<feature type="domain" description="ABC transporter" evidence="11">
    <location>
        <begin position="340"/>
        <end position="552"/>
    </location>
</feature>
<evidence type="ECO:0000313" key="13">
    <source>
        <dbReference type="EMBL" id="TCL55507.1"/>
    </source>
</evidence>
<dbReference type="OrthoDB" id="9762778at2"/>
<dbReference type="Pfam" id="PF00005">
    <property type="entry name" value="ABC_tran"/>
    <property type="match status" value="1"/>
</dbReference>
<dbReference type="PROSITE" id="PS00211">
    <property type="entry name" value="ABC_TRANSPORTER_1"/>
    <property type="match status" value="1"/>
</dbReference>
<feature type="domain" description="ABC transmembrane type-1" evidence="12">
    <location>
        <begin position="26"/>
        <end position="308"/>
    </location>
</feature>
<dbReference type="GO" id="GO:0016887">
    <property type="term" value="F:ATP hydrolysis activity"/>
    <property type="evidence" value="ECO:0007669"/>
    <property type="project" value="InterPro"/>
</dbReference>
<dbReference type="InterPro" id="IPR011527">
    <property type="entry name" value="ABC1_TM_dom"/>
</dbReference>
<dbReference type="GO" id="GO:0034775">
    <property type="term" value="P:glutathione transmembrane transport"/>
    <property type="evidence" value="ECO:0007669"/>
    <property type="project" value="InterPro"/>
</dbReference>
<dbReference type="STRING" id="1650663.GCA_001486665_03610"/>
<dbReference type="AlphaFoldDB" id="A0A4R1QQ48"/>